<dbReference type="CDD" id="cd07199">
    <property type="entry name" value="Pat17_PNPLA8_PNPLA9_like"/>
    <property type="match status" value="1"/>
</dbReference>
<evidence type="ECO:0000256" key="4">
    <source>
        <dbReference type="ARBA" id="ARBA00023098"/>
    </source>
</evidence>
<evidence type="ECO:0000259" key="8">
    <source>
        <dbReference type="PROSITE" id="PS51635"/>
    </source>
</evidence>
<dbReference type="Gene3D" id="3.40.1090.10">
    <property type="entry name" value="Cytosolic phospholipase A2 catalytic domain"/>
    <property type="match status" value="1"/>
</dbReference>
<comment type="function">
    <text evidence="5">Possesses non-specific lipolytic acyl hydrolase (LAH) activity. Hydrolyzes phospholipids as well as galactolipids. May play a role in disease resistance.</text>
</comment>
<feature type="domain" description="PNPLA" evidence="8">
    <location>
        <begin position="61"/>
        <end position="277"/>
    </location>
</feature>
<evidence type="ECO:0000256" key="5">
    <source>
        <dbReference type="ARBA" id="ARBA00025642"/>
    </source>
</evidence>
<proteinExistence type="inferred from homology"/>
<dbReference type="Proteomes" id="UP000734854">
    <property type="component" value="Unassembled WGS sequence"/>
</dbReference>
<dbReference type="Pfam" id="PF01734">
    <property type="entry name" value="Patatin"/>
    <property type="match status" value="1"/>
</dbReference>
<comment type="caution">
    <text evidence="6">Lacks conserved residue(s) required for the propagation of feature annotation.</text>
</comment>
<dbReference type="PANTHER" id="PTHR32241:SF3">
    <property type="entry name" value="PATATIN-LIKE PROTEIN 6"/>
    <property type="match status" value="1"/>
</dbReference>
<keyword evidence="10" id="KW-1185">Reference proteome</keyword>
<keyword evidence="2 7" id="KW-0378">Hydrolase</keyword>
<comment type="function">
    <text evidence="7">Lipolytic acyl hydrolase (LAH).</text>
</comment>
<organism evidence="9 10">
    <name type="scientific">Zingiber officinale</name>
    <name type="common">Ginger</name>
    <name type="synonym">Amomum zingiber</name>
    <dbReference type="NCBI Taxonomy" id="94328"/>
    <lineage>
        <taxon>Eukaryota</taxon>
        <taxon>Viridiplantae</taxon>
        <taxon>Streptophyta</taxon>
        <taxon>Embryophyta</taxon>
        <taxon>Tracheophyta</taxon>
        <taxon>Spermatophyta</taxon>
        <taxon>Magnoliopsida</taxon>
        <taxon>Liliopsida</taxon>
        <taxon>Zingiberales</taxon>
        <taxon>Zingiberaceae</taxon>
        <taxon>Zingiber</taxon>
    </lineage>
</organism>
<dbReference type="AlphaFoldDB" id="A0A8J5HRF4"/>
<accession>A0A8J5HRF4</accession>
<dbReference type="GO" id="GO:0016042">
    <property type="term" value="P:lipid catabolic process"/>
    <property type="evidence" value="ECO:0007669"/>
    <property type="project" value="UniProtKB-KW"/>
</dbReference>
<dbReference type="InterPro" id="IPR002641">
    <property type="entry name" value="PNPLA_dom"/>
</dbReference>
<sequence>MEKADKLSYEIFSILESKFLFGYDDHKLWLPKVPPLPGYYAGDQATQDVRSQRGKVCLLCIDGGSGGLRGIFPGKALAYLEQTLRSKSGDPDARISDYFDVAAGTGVGGVFAAMLFATRDGVRPLFSGDDTWRFLADHGDRLLGKAPPSTPSSSSSSSGFLCGVFRGGGCGGGMSSPTIAMERVMKETFGEKLTLRDTIKPVLIPCYDLQTSAPLVFSRADALESQSFDFRLWEVCRATWAVPGHFEPAEMRSVDCTTACIGVDGGLAMSNPAAAAITHVLHNKQEFPFVRGVEDLLVLSLGCGAGGPSSTIPEEEQRKTRRWSGKEWARPVARIAADGAADLVDQAVAMAFGQCRNSNYVRVQVHVSVRSFIAGDELGGGPPSGALARRSGGATSCHGLALEPLDSPFLWYDIARGQELGLHRLAVNGSNSGLGSPVSGICFRLSLFPFSAHCSLANPSTMGKCRVDVDSEPTPANLKLLLGAAEEMLKQKNVESLLFSGRRIGDQTNMEKLDWLAGELVLEHQRRSSRIAPTVAFKQAPHNST</sequence>
<dbReference type="InterPro" id="IPR016035">
    <property type="entry name" value="Acyl_Trfase/lysoPLipase"/>
</dbReference>
<dbReference type="PROSITE" id="PS51635">
    <property type="entry name" value="PNPLA"/>
    <property type="match status" value="1"/>
</dbReference>
<comment type="similarity">
    <text evidence="1 7">Belongs to the patatin family.</text>
</comment>
<comment type="caution">
    <text evidence="9">The sequence shown here is derived from an EMBL/GenBank/DDBJ whole genome shotgun (WGS) entry which is preliminary data.</text>
</comment>
<evidence type="ECO:0000313" key="10">
    <source>
        <dbReference type="Proteomes" id="UP000734854"/>
    </source>
</evidence>
<keyword evidence="3 7" id="KW-0442">Lipid degradation</keyword>
<evidence type="ECO:0000313" key="9">
    <source>
        <dbReference type="EMBL" id="KAG6532043.1"/>
    </source>
</evidence>
<name>A0A8J5HRF4_ZINOF</name>
<evidence type="ECO:0000256" key="2">
    <source>
        <dbReference type="ARBA" id="ARBA00022801"/>
    </source>
</evidence>
<protein>
    <recommendedName>
        <fullName evidence="7">Patatin</fullName>
        <ecNumber evidence="7">3.1.1.-</ecNumber>
    </recommendedName>
</protein>
<keyword evidence="4 7" id="KW-0443">Lipid metabolism</keyword>
<comment type="domain">
    <text evidence="7">The nitrogen atoms of the two glycine residues in the GGXR motif define the oxyanion hole, and stabilize the oxyanion that forms during the nucleophilic attack by the catalytic serine during substrate cleavage.</text>
</comment>
<reference evidence="9 10" key="1">
    <citation type="submission" date="2020-08" db="EMBL/GenBank/DDBJ databases">
        <title>Plant Genome Project.</title>
        <authorList>
            <person name="Zhang R.-G."/>
        </authorList>
    </citation>
    <scope>NUCLEOTIDE SEQUENCE [LARGE SCALE GENOMIC DNA]</scope>
    <source>
        <tissue evidence="9">Rhizome</tissue>
    </source>
</reference>
<dbReference type="GO" id="GO:0016787">
    <property type="term" value="F:hydrolase activity"/>
    <property type="evidence" value="ECO:0007669"/>
    <property type="project" value="UniProtKB-KW"/>
</dbReference>
<gene>
    <name evidence="9" type="ORF">ZIOFF_005881</name>
</gene>
<evidence type="ECO:0000256" key="7">
    <source>
        <dbReference type="RuleBase" id="RU361262"/>
    </source>
</evidence>
<dbReference type="EMBL" id="JACMSC010000002">
    <property type="protein sequence ID" value="KAG6532043.1"/>
    <property type="molecule type" value="Genomic_DNA"/>
</dbReference>
<evidence type="ECO:0000256" key="1">
    <source>
        <dbReference type="ARBA" id="ARBA00010240"/>
    </source>
</evidence>
<dbReference type="PANTHER" id="PTHR32241">
    <property type="entry name" value="PATATIN-LIKE PROTEIN 6"/>
    <property type="match status" value="1"/>
</dbReference>
<dbReference type="SUPFAM" id="SSF52151">
    <property type="entry name" value="FabD/lysophospholipase-like"/>
    <property type="match status" value="1"/>
</dbReference>
<evidence type="ECO:0000256" key="6">
    <source>
        <dbReference type="PROSITE-ProRule" id="PRU01161"/>
    </source>
</evidence>
<feature type="short sequence motif" description="DGA/G" evidence="6">
    <location>
        <begin position="264"/>
        <end position="266"/>
    </location>
</feature>
<dbReference type="EC" id="3.1.1.-" evidence="7"/>
<evidence type="ECO:0000256" key="3">
    <source>
        <dbReference type="ARBA" id="ARBA00022963"/>
    </source>
</evidence>